<dbReference type="PROSITE" id="PS50983">
    <property type="entry name" value="FE_B12_PBP"/>
    <property type="match status" value="1"/>
</dbReference>
<name>A0ABT1HWZ4_STRSD</name>
<evidence type="ECO:0000256" key="4">
    <source>
        <dbReference type="ARBA" id="ARBA00022729"/>
    </source>
</evidence>
<keyword evidence="7" id="KW-1185">Reference proteome</keyword>
<evidence type="ECO:0000259" key="5">
    <source>
        <dbReference type="PROSITE" id="PS50983"/>
    </source>
</evidence>
<dbReference type="PANTHER" id="PTHR30532:SF25">
    <property type="entry name" value="IRON(III) DICITRATE-BINDING PERIPLASMIC PROTEIN"/>
    <property type="match status" value="1"/>
</dbReference>
<evidence type="ECO:0000313" key="6">
    <source>
        <dbReference type="EMBL" id="MCP2260043.1"/>
    </source>
</evidence>
<comment type="caution">
    <text evidence="6">The sequence shown here is derived from an EMBL/GenBank/DDBJ whole genome shotgun (WGS) entry which is preliminary data.</text>
</comment>
<evidence type="ECO:0000256" key="3">
    <source>
        <dbReference type="ARBA" id="ARBA00022448"/>
    </source>
</evidence>
<comment type="subcellular location">
    <subcellularLocation>
        <location evidence="1">Cell envelope</location>
    </subcellularLocation>
</comment>
<sequence length="333" mass="35238">MTTRPDRVRDASGPSRRRFLTGAAGALALLGLTACGGGGSTPAGASGPSAGGGKRTIDTALGPVEIPANPQRVVCVDHYTPGALMDVGVTPVGVAEFDTNALLADYVPRFQSLPKVGKSNEAKPEKVAELKPDLILGTHLAHAPDPNAENYKAFAPTALFAAKTAGDWKDRALQAADAVGRRAEGEKVRQRYEERAAAIKKRYTDALARTRWSMVQGGKSGEWALVLPGSWGGVVLVDAGVRFGAASEGQQGTTKNFSVEQMDALADSDVIVVRGNSDGSVAAQVKPVLEQPVWQGLKAVRNKKVFPLPYFNTLHYGQAEAMLNKIEEILQQL</sequence>
<comment type="similarity">
    <text evidence="2">Belongs to the bacterial solute-binding protein 8 family.</text>
</comment>
<evidence type="ECO:0000256" key="2">
    <source>
        <dbReference type="ARBA" id="ARBA00008814"/>
    </source>
</evidence>
<evidence type="ECO:0000313" key="7">
    <source>
        <dbReference type="Proteomes" id="UP001205311"/>
    </source>
</evidence>
<accession>A0ABT1HWZ4</accession>
<dbReference type="PROSITE" id="PS51318">
    <property type="entry name" value="TAT"/>
    <property type="match status" value="1"/>
</dbReference>
<dbReference type="InterPro" id="IPR002491">
    <property type="entry name" value="ABC_transptr_periplasmic_BD"/>
</dbReference>
<gene>
    <name evidence="6" type="ORF">LX15_003754</name>
</gene>
<keyword evidence="3" id="KW-0813">Transport</keyword>
<dbReference type="Pfam" id="PF01497">
    <property type="entry name" value="Peripla_BP_2"/>
    <property type="match status" value="1"/>
</dbReference>
<proteinExistence type="inferred from homology"/>
<dbReference type="Proteomes" id="UP001205311">
    <property type="component" value="Unassembled WGS sequence"/>
</dbReference>
<protein>
    <submittedName>
        <fullName evidence="6">Iron complex transport system substrate-binding protein</fullName>
    </submittedName>
</protein>
<dbReference type="EMBL" id="JAMTCP010000022">
    <property type="protein sequence ID" value="MCP2260043.1"/>
    <property type="molecule type" value="Genomic_DNA"/>
</dbReference>
<dbReference type="RefSeq" id="WP_253670918.1">
    <property type="nucleotide sequence ID" value="NZ_JAMTCP010000022.1"/>
</dbReference>
<reference evidence="6 7" key="1">
    <citation type="submission" date="2022-06" db="EMBL/GenBank/DDBJ databases">
        <title>Genomic Encyclopedia of Archaeal and Bacterial Type Strains, Phase II (KMG-II): from individual species to whole genera.</title>
        <authorList>
            <person name="Goeker M."/>
        </authorList>
    </citation>
    <scope>NUCLEOTIDE SEQUENCE [LARGE SCALE GENOMIC DNA]</scope>
    <source>
        <strain evidence="6 7">DSM 40477</strain>
    </source>
</reference>
<organism evidence="6 7">
    <name type="scientific">Streptoalloteichus tenebrarius (strain ATCC 17920 / DSM 40477 / JCM 4838 / CBS 697.72 / NBRC 16177 / NCIMB 11028 / NRRL B-12390 / A12253. 1 / ISP 5477)</name>
    <name type="common">Streptomyces tenebrarius</name>
    <dbReference type="NCBI Taxonomy" id="1933"/>
    <lineage>
        <taxon>Bacteria</taxon>
        <taxon>Bacillati</taxon>
        <taxon>Actinomycetota</taxon>
        <taxon>Actinomycetes</taxon>
        <taxon>Pseudonocardiales</taxon>
        <taxon>Pseudonocardiaceae</taxon>
        <taxon>Streptoalloteichus</taxon>
    </lineage>
</organism>
<feature type="domain" description="Fe/B12 periplasmic-binding" evidence="5">
    <location>
        <begin position="72"/>
        <end position="333"/>
    </location>
</feature>
<dbReference type="InterPro" id="IPR006311">
    <property type="entry name" value="TAT_signal"/>
</dbReference>
<dbReference type="PROSITE" id="PS51257">
    <property type="entry name" value="PROKAR_LIPOPROTEIN"/>
    <property type="match status" value="1"/>
</dbReference>
<dbReference type="Gene3D" id="3.40.50.1980">
    <property type="entry name" value="Nitrogenase molybdenum iron protein domain"/>
    <property type="match status" value="2"/>
</dbReference>
<dbReference type="SUPFAM" id="SSF53807">
    <property type="entry name" value="Helical backbone' metal receptor"/>
    <property type="match status" value="1"/>
</dbReference>
<keyword evidence="4" id="KW-0732">Signal</keyword>
<evidence type="ECO:0000256" key="1">
    <source>
        <dbReference type="ARBA" id="ARBA00004196"/>
    </source>
</evidence>
<dbReference type="PANTHER" id="PTHR30532">
    <property type="entry name" value="IRON III DICITRATE-BINDING PERIPLASMIC PROTEIN"/>
    <property type="match status" value="1"/>
</dbReference>
<dbReference type="InterPro" id="IPR051313">
    <property type="entry name" value="Bact_iron-sidero_bind"/>
</dbReference>